<gene>
    <name evidence="6" type="ORF">P256_02303</name>
</gene>
<dbReference type="InterPro" id="IPR036866">
    <property type="entry name" value="RibonucZ/Hydroxyglut_hydro"/>
</dbReference>
<keyword evidence="7" id="KW-1185">Reference proteome</keyword>
<dbReference type="eggNOG" id="COG0491">
    <property type="taxonomic scope" value="Bacteria"/>
</dbReference>
<evidence type="ECO:0000256" key="2">
    <source>
        <dbReference type="ARBA" id="ARBA00022723"/>
    </source>
</evidence>
<dbReference type="PANTHER" id="PTHR42978">
    <property type="entry name" value="QUORUM-QUENCHING LACTONASE YTNP-RELATED-RELATED"/>
    <property type="match status" value="1"/>
</dbReference>
<evidence type="ECO:0000256" key="4">
    <source>
        <dbReference type="ARBA" id="ARBA00022833"/>
    </source>
</evidence>
<dbReference type="OrthoDB" id="5443440at2"/>
<dbReference type="SMART" id="SM00849">
    <property type="entry name" value="Lactamase_B"/>
    <property type="match status" value="1"/>
</dbReference>
<dbReference type="GO" id="GO:0016787">
    <property type="term" value="F:hydrolase activity"/>
    <property type="evidence" value="ECO:0007669"/>
    <property type="project" value="UniProtKB-KW"/>
</dbReference>
<keyword evidence="3" id="KW-0378">Hydrolase</keyword>
<dbReference type="GO" id="GO:0046872">
    <property type="term" value="F:metal ion binding"/>
    <property type="evidence" value="ECO:0007669"/>
    <property type="project" value="UniProtKB-KW"/>
</dbReference>
<dbReference type="Gene3D" id="3.60.15.10">
    <property type="entry name" value="Ribonuclease Z/Hydroxyacylglutathione hydrolase-like"/>
    <property type="match status" value="1"/>
</dbReference>
<evidence type="ECO:0000256" key="1">
    <source>
        <dbReference type="ARBA" id="ARBA00007749"/>
    </source>
</evidence>
<dbReference type="EMBL" id="AYER01000010">
    <property type="protein sequence ID" value="ESK37248.1"/>
    <property type="molecule type" value="Genomic_DNA"/>
</dbReference>
<evidence type="ECO:0000256" key="3">
    <source>
        <dbReference type="ARBA" id="ARBA00022801"/>
    </source>
</evidence>
<dbReference type="SUPFAM" id="SSF56281">
    <property type="entry name" value="Metallo-hydrolase/oxidoreductase"/>
    <property type="match status" value="1"/>
</dbReference>
<organism evidence="6 7">
    <name type="scientific">Acinetobacter nectaris CIP 110549</name>
    <dbReference type="NCBI Taxonomy" id="1392540"/>
    <lineage>
        <taxon>Bacteria</taxon>
        <taxon>Pseudomonadati</taxon>
        <taxon>Pseudomonadota</taxon>
        <taxon>Gammaproteobacteria</taxon>
        <taxon>Moraxellales</taxon>
        <taxon>Moraxellaceae</taxon>
        <taxon>Acinetobacter</taxon>
    </lineage>
</organism>
<sequence length="281" mass="31294">MNLLESKSHQIGDFLVTVLNDGEMSVNLTLLSGIDEKAAAKIQTEAGIINVEKIDINCYLIQGHGQTILVDSGTGGLNNTGGLLLKNLVQMNITPNDIDSILITHAHPDHIGGLLSNEGKPIYKNAQIYLHALEIEYWQNDQALEQATERGKRNFSLVRRTLKAYSRNINVFDKNEPITGIYPISLPGHTPGHTGFKIGRGENSLLIWADIVHFPHIQLADPTISIAFDYDKEQAKITRQNLLERVVREKQLIAGMHTKKLGLAYIYASEQQNGYKISYLD</sequence>
<dbReference type="InterPro" id="IPR001279">
    <property type="entry name" value="Metallo-B-lactamas"/>
</dbReference>
<protein>
    <recommendedName>
        <fullName evidence="5">Metallo-beta-lactamase domain-containing protein</fullName>
    </recommendedName>
</protein>
<comment type="caution">
    <text evidence="6">The sequence shown here is derived from an EMBL/GenBank/DDBJ whole genome shotgun (WGS) entry which is preliminary data.</text>
</comment>
<evidence type="ECO:0000313" key="7">
    <source>
        <dbReference type="Proteomes" id="UP000023785"/>
    </source>
</evidence>
<dbReference type="STRING" id="1392540.P256_02303"/>
<dbReference type="RefSeq" id="WP_023273913.1">
    <property type="nucleotide sequence ID" value="NZ_KI530736.1"/>
</dbReference>
<evidence type="ECO:0000313" key="6">
    <source>
        <dbReference type="EMBL" id="ESK37248.1"/>
    </source>
</evidence>
<dbReference type="PATRIC" id="fig|1392540.3.peg.2224"/>
<feature type="domain" description="Metallo-beta-lactamase" evidence="5">
    <location>
        <begin position="55"/>
        <end position="257"/>
    </location>
</feature>
<dbReference type="Proteomes" id="UP000023785">
    <property type="component" value="Unassembled WGS sequence"/>
</dbReference>
<accession>V2T475</accession>
<dbReference type="Pfam" id="PF00753">
    <property type="entry name" value="Lactamase_B"/>
    <property type="match status" value="1"/>
</dbReference>
<dbReference type="CDD" id="cd07720">
    <property type="entry name" value="OPHC2-like_MBL-fold"/>
    <property type="match status" value="1"/>
</dbReference>
<evidence type="ECO:0000259" key="5">
    <source>
        <dbReference type="SMART" id="SM00849"/>
    </source>
</evidence>
<proteinExistence type="inferred from homology"/>
<dbReference type="InterPro" id="IPR051013">
    <property type="entry name" value="MBL_superfamily_lactonases"/>
</dbReference>
<keyword evidence="4" id="KW-0862">Zinc</keyword>
<dbReference type="PANTHER" id="PTHR42978:SF6">
    <property type="entry name" value="QUORUM-QUENCHING LACTONASE YTNP-RELATED"/>
    <property type="match status" value="1"/>
</dbReference>
<keyword evidence="2" id="KW-0479">Metal-binding</keyword>
<dbReference type="HOGENOM" id="CLU_056519_0_1_6"/>
<comment type="similarity">
    <text evidence="1">Belongs to the metallo-beta-lactamase superfamily.</text>
</comment>
<dbReference type="AlphaFoldDB" id="V2T475"/>
<name>V2T475_9GAMM</name>
<reference evidence="6 7" key="1">
    <citation type="submission" date="2013-10" db="EMBL/GenBank/DDBJ databases">
        <title>The Genome Sequence of Acinetobacter nectaris CIP 110549.</title>
        <authorList>
            <consortium name="The Broad Institute Genomics Platform"/>
            <consortium name="The Broad Institute Genome Sequencing Center for Infectious Disease"/>
            <person name="Cerqueira G."/>
            <person name="Feldgarden M."/>
            <person name="Courvalin P."/>
            <person name="Grillot-Courvalin C."/>
            <person name="Clermont D."/>
            <person name="Rocha E."/>
            <person name="Yoon E.-J."/>
            <person name="Nemec A."/>
            <person name="Young S.K."/>
            <person name="Zeng Q."/>
            <person name="Gargeya S."/>
            <person name="Fitzgerald M."/>
            <person name="Abouelleil A."/>
            <person name="Alvarado L."/>
            <person name="Berlin A.M."/>
            <person name="Chapman S.B."/>
            <person name="Gainer-Dewar J."/>
            <person name="Goldberg J."/>
            <person name="Gnerre S."/>
            <person name="Griggs A."/>
            <person name="Gujja S."/>
            <person name="Hansen M."/>
            <person name="Howarth C."/>
            <person name="Imamovic A."/>
            <person name="Ireland A."/>
            <person name="Larimer J."/>
            <person name="McCowan C."/>
            <person name="Murphy C."/>
            <person name="Pearson M."/>
            <person name="Poon T.W."/>
            <person name="Priest M."/>
            <person name="Roberts A."/>
            <person name="Saif S."/>
            <person name="Shea T."/>
            <person name="Sykes S."/>
            <person name="Wortman J."/>
            <person name="Nusbaum C."/>
            <person name="Birren B."/>
        </authorList>
    </citation>
    <scope>NUCLEOTIDE SEQUENCE [LARGE SCALE GENOMIC DNA]</scope>
    <source>
        <strain evidence="6 7">CIP 110549</strain>
    </source>
</reference>